<protein>
    <submittedName>
        <fullName evidence="1">Uncharacterized protein</fullName>
    </submittedName>
</protein>
<dbReference type="Proteomes" id="UP000796880">
    <property type="component" value="Unassembled WGS sequence"/>
</dbReference>
<evidence type="ECO:0000313" key="2">
    <source>
        <dbReference type="Proteomes" id="UP000796880"/>
    </source>
</evidence>
<comment type="caution">
    <text evidence="1">The sequence shown here is derived from an EMBL/GenBank/DDBJ whole genome shotgun (WGS) entry which is preliminary data.</text>
</comment>
<name>A0A8K0GPZ7_9ROSA</name>
<gene>
    <name evidence="1" type="ORF">FNV43_RR19940</name>
</gene>
<dbReference type="EMBL" id="VOIH02000009">
    <property type="protein sequence ID" value="KAF3437187.1"/>
    <property type="molecule type" value="Genomic_DNA"/>
</dbReference>
<reference evidence="1" key="1">
    <citation type="submission" date="2020-03" db="EMBL/GenBank/DDBJ databases">
        <title>A high-quality chromosome-level genome assembly of a woody plant with both climbing and erect habits, Rhamnella rubrinervis.</title>
        <authorList>
            <person name="Lu Z."/>
            <person name="Yang Y."/>
            <person name="Zhu X."/>
            <person name="Sun Y."/>
        </authorList>
    </citation>
    <scope>NUCLEOTIDE SEQUENCE</scope>
    <source>
        <strain evidence="1">BYM</strain>
        <tissue evidence="1">Leaf</tissue>
    </source>
</reference>
<sequence>MAPDAVTWGILDIVHGRIRFFARGFDFAIPRHQITRRAAKQNLPETMYSKMPTGPVKLLSVLDGYITHKDDNDYNRIGEGGGIFRLSE</sequence>
<proteinExistence type="predicted"/>
<dbReference type="AlphaFoldDB" id="A0A8K0GPZ7"/>
<keyword evidence="2" id="KW-1185">Reference proteome</keyword>
<organism evidence="1 2">
    <name type="scientific">Rhamnella rubrinervis</name>
    <dbReference type="NCBI Taxonomy" id="2594499"/>
    <lineage>
        <taxon>Eukaryota</taxon>
        <taxon>Viridiplantae</taxon>
        <taxon>Streptophyta</taxon>
        <taxon>Embryophyta</taxon>
        <taxon>Tracheophyta</taxon>
        <taxon>Spermatophyta</taxon>
        <taxon>Magnoliopsida</taxon>
        <taxon>eudicotyledons</taxon>
        <taxon>Gunneridae</taxon>
        <taxon>Pentapetalae</taxon>
        <taxon>rosids</taxon>
        <taxon>fabids</taxon>
        <taxon>Rosales</taxon>
        <taxon>Rhamnaceae</taxon>
        <taxon>rhamnoid group</taxon>
        <taxon>Rhamneae</taxon>
        <taxon>Rhamnella</taxon>
    </lineage>
</organism>
<accession>A0A8K0GPZ7</accession>
<evidence type="ECO:0000313" key="1">
    <source>
        <dbReference type="EMBL" id="KAF3437187.1"/>
    </source>
</evidence>